<name>A0A549SM87_9HYPH</name>
<comment type="caution">
    <text evidence="2">The sequence shown here is derived from an EMBL/GenBank/DDBJ whole genome shotgun (WGS) entry which is preliminary data.</text>
</comment>
<dbReference type="RefSeq" id="WP_143127984.1">
    <property type="nucleotide sequence ID" value="NZ_VJMG01000111.1"/>
</dbReference>
<protein>
    <submittedName>
        <fullName evidence="2">DUF2163 domain-containing protein</fullName>
    </submittedName>
</protein>
<accession>A0A549SM87</accession>
<evidence type="ECO:0000313" key="2">
    <source>
        <dbReference type="EMBL" id="TRL30677.1"/>
    </source>
</evidence>
<sequence>MRTIPDALAAHLAGDATTTCQAWRVTRKDGVVLGFTDHDRDLSFDGTLYRAASGFAASEADLGEGMAASSAEVAGGFSSEAITEADLAAGRFDGSVVELYLVNWADPGQRLQLSVREIGEVTRAGCRFTAELRSLAHRLDQPQGRLYNRRCDASLGDARCQADLSGFRAVGTVVAMESRSRLRVAGLSAFATGFFDRGTLTLSGGDVAEVDGHVREEDGTATLTLWLPLERAVAADEGFSLNAGCDKSFATCKVRFGNHLNFRGFPHVPGSDFAYSYVDGERVHDGGALFS</sequence>
<dbReference type="InterPro" id="IPR018964">
    <property type="entry name" value="Phage_phiJL001_Gp84_C"/>
</dbReference>
<dbReference type="AlphaFoldDB" id="A0A549SM87"/>
<proteinExistence type="predicted"/>
<organism evidence="2 3">
    <name type="scientific">Rhizobium straminoryzae</name>
    <dbReference type="NCBI Taxonomy" id="1387186"/>
    <lineage>
        <taxon>Bacteria</taxon>
        <taxon>Pseudomonadati</taxon>
        <taxon>Pseudomonadota</taxon>
        <taxon>Alphaproteobacteria</taxon>
        <taxon>Hyphomicrobiales</taxon>
        <taxon>Rhizobiaceae</taxon>
        <taxon>Rhizobium/Agrobacterium group</taxon>
        <taxon>Rhizobium</taxon>
    </lineage>
</organism>
<feature type="domain" description="Bacteriophage phiJL001 Gp84 C-terminal" evidence="1">
    <location>
        <begin position="193"/>
        <end position="272"/>
    </location>
</feature>
<evidence type="ECO:0000259" key="1">
    <source>
        <dbReference type="Pfam" id="PF09356"/>
    </source>
</evidence>
<dbReference type="InterPro" id="IPR011928">
    <property type="entry name" value="Phage_phiJL001_Gp84"/>
</dbReference>
<keyword evidence="3" id="KW-1185">Reference proteome</keyword>
<evidence type="ECO:0000313" key="3">
    <source>
        <dbReference type="Proteomes" id="UP000316801"/>
    </source>
</evidence>
<reference evidence="2 3" key="1">
    <citation type="submission" date="2019-07" db="EMBL/GenBank/DDBJ databases">
        <title>Ln-dependent methylotrophs.</title>
        <authorList>
            <person name="Tani A."/>
        </authorList>
    </citation>
    <scope>NUCLEOTIDE SEQUENCE [LARGE SCALE GENOMIC DNA]</scope>
    <source>
        <strain evidence="2 3">SM12</strain>
    </source>
</reference>
<dbReference type="EMBL" id="VJMG01000111">
    <property type="protein sequence ID" value="TRL30677.1"/>
    <property type="molecule type" value="Genomic_DNA"/>
</dbReference>
<gene>
    <name evidence="2" type="ORF">FNA46_25145</name>
</gene>
<dbReference type="Pfam" id="PF09931">
    <property type="entry name" value="Phage_phiJL001_Gp84_N"/>
    <property type="match status" value="1"/>
</dbReference>
<dbReference type="NCBIfam" id="TIGR02218">
    <property type="entry name" value="phg_TIGR02218"/>
    <property type="match status" value="1"/>
</dbReference>
<dbReference type="Proteomes" id="UP000316801">
    <property type="component" value="Unassembled WGS sequence"/>
</dbReference>
<dbReference type="Pfam" id="PF09356">
    <property type="entry name" value="Phage_BR0599"/>
    <property type="match status" value="1"/>
</dbReference>